<protein>
    <submittedName>
        <fullName evidence="5">Biotin-lipoyl like</fullName>
    </submittedName>
</protein>
<dbReference type="OrthoDB" id="869610at2"/>
<dbReference type="InterPro" id="IPR050465">
    <property type="entry name" value="UPF0194_transport"/>
</dbReference>
<dbReference type="Pfam" id="PF25954">
    <property type="entry name" value="Beta-barrel_RND_2"/>
    <property type="match status" value="1"/>
</dbReference>
<evidence type="ECO:0000256" key="1">
    <source>
        <dbReference type="ARBA" id="ARBA00004196"/>
    </source>
</evidence>
<gene>
    <name evidence="5" type="ORF">SAMN04488034_103239</name>
</gene>
<dbReference type="PANTHER" id="PTHR32347:SF23">
    <property type="entry name" value="BLL5650 PROTEIN"/>
    <property type="match status" value="1"/>
</dbReference>
<accession>A0A1H5N315</accession>
<dbReference type="PANTHER" id="PTHR32347">
    <property type="entry name" value="EFFLUX SYSTEM COMPONENT YKNX-RELATED"/>
    <property type="match status" value="1"/>
</dbReference>
<dbReference type="PROSITE" id="PS51257">
    <property type="entry name" value="PROKAR_LIPOPROTEIN"/>
    <property type="match status" value="1"/>
</dbReference>
<evidence type="ECO:0000256" key="2">
    <source>
        <dbReference type="ARBA" id="ARBA00023054"/>
    </source>
</evidence>
<evidence type="ECO:0000313" key="5">
    <source>
        <dbReference type="EMBL" id="SEE95048.1"/>
    </source>
</evidence>
<evidence type="ECO:0000313" key="6">
    <source>
        <dbReference type="Proteomes" id="UP000199448"/>
    </source>
</evidence>
<dbReference type="EMBL" id="FNUG01000003">
    <property type="protein sequence ID" value="SEE95048.1"/>
    <property type="molecule type" value="Genomic_DNA"/>
</dbReference>
<keyword evidence="6" id="KW-1185">Reference proteome</keyword>
<organism evidence="5 6">
    <name type="scientific">Salinimicrobium catena</name>
    <dbReference type="NCBI Taxonomy" id="390640"/>
    <lineage>
        <taxon>Bacteria</taxon>
        <taxon>Pseudomonadati</taxon>
        <taxon>Bacteroidota</taxon>
        <taxon>Flavobacteriia</taxon>
        <taxon>Flavobacteriales</taxon>
        <taxon>Flavobacteriaceae</taxon>
        <taxon>Salinimicrobium</taxon>
    </lineage>
</organism>
<dbReference type="SUPFAM" id="SSF111369">
    <property type="entry name" value="HlyD-like secretion proteins"/>
    <property type="match status" value="1"/>
</dbReference>
<feature type="coiled-coil region" evidence="3">
    <location>
        <begin position="152"/>
        <end position="190"/>
    </location>
</feature>
<reference evidence="5 6" key="1">
    <citation type="submission" date="2016-10" db="EMBL/GenBank/DDBJ databases">
        <authorList>
            <person name="de Groot N.N."/>
        </authorList>
    </citation>
    <scope>NUCLEOTIDE SEQUENCE [LARGE SCALE GENOMIC DNA]</scope>
    <source>
        <strain evidence="5 6">DSM 23553</strain>
    </source>
</reference>
<keyword evidence="2 3" id="KW-0175">Coiled coil</keyword>
<dbReference type="InterPro" id="IPR058792">
    <property type="entry name" value="Beta-barrel_RND_2"/>
</dbReference>
<evidence type="ECO:0000259" key="4">
    <source>
        <dbReference type="Pfam" id="PF25954"/>
    </source>
</evidence>
<dbReference type="STRING" id="390640.SAMN04488034_103239"/>
<dbReference type="AlphaFoldDB" id="A0A1H5N315"/>
<dbReference type="Gene3D" id="2.40.50.100">
    <property type="match status" value="1"/>
</dbReference>
<evidence type="ECO:0000256" key="3">
    <source>
        <dbReference type="SAM" id="Coils"/>
    </source>
</evidence>
<name>A0A1H5N315_9FLAO</name>
<dbReference type="GO" id="GO:0030313">
    <property type="term" value="C:cell envelope"/>
    <property type="evidence" value="ECO:0007669"/>
    <property type="project" value="UniProtKB-SubCell"/>
</dbReference>
<dbReference type="Proteomes" id="UP000199448">
    <property type="component" value="Unassembled WGS sequence"/>
</dbReference>
<comment type="subcellular location">
    <subcellularLocation>
        <location evidence="1">Cell envelope</location>
    </subcellularLocation>
</comment>
<dbReference type="Gene3D" id="2.40.30.170">
    <property type="match status" value="1"/>
</dbReference>
<feature type="domain" description="CusB-like beta-barrel" evidence="4">
    <location>
        <begin position="233"/>
        <end position="303"/>
    </location>
</feature>
<sequence>MVRLLHAIFLMFLLISCGNEQEKTYPVKTGITESVYSSVTIQPDSLYQAYAPVSGLLDENLVEEGDLVAKGEVIAQIINTSPKLATENARAALDLAKKNYRGSSGILSSIEEELKAARLKYKDDSINYYRQEKLWAQGIGSKATFESRKLAYELSSNSLELLQKKYSRTEDELQTQLEQAENTYRLALVNTRDFSVTSKINGKVYALHKNPGELITSSQPLASIGKEEDFVIEMLVDEVDIVRVKVGQPVLLTLDAYGDHVFEAEVSKIYPEKDERNQTFLVEALFTEAPEVLYPGLSGEANILTAKKDSTLVIPRAYLVGKNKVKTKDGEVQVTVGLESLDSVEILEGITAETLIYKPKE</sequence>
<proteinExistence type="predicted"/>